<evidence type="ECO:0000313" key="1">
    <source>
        <dbReference type="EMBL" id="KKU12109.1"/>
    </source>
</evidence>
<organism evidence="1 2">
    <name type="scientific">Candidatus Azambacteria bacterium GW2011_GWC2_45_7b</name>
    <dbReference type="NCBI Taxonomy" id="1618621"/>
    <lineage>
        <taxon>Bacteria</taxon>
        <taxon>Candidatus Azamiibacteriota</taxon>
    </lineage>
</organism>
<reference evidence="1 2" key="1">
    <citation type="journal article" date="2015" name="Nature">
        <title>rRNA introns, odd ribosomes, and small enigmatic genomes across a large radiation of phyla.</title>
        <authorList>
            <person name="Brown C.T."/>
            <person name="Hug L.A."/>
            <person name="Thomas B.C."/>
            <person name="Sharon I."/>
            <person name="Castelle C.J."/>
            <person name="Singh A."/>
            <person name="Wilkins M.J."/>
            <person name="Williams K.H."/>
            <person name="Banfield J.F."/>
        </authorList>
    </citation>
    <scope>NUCLEOTIDE SEQUENCE [LARGE SCALE GENOMIC DNA]</scope>
</reference>
<dbReference type="Proteomes" id="UP000034909">
    <property type="component" value="Unassembled WGS sequence"/>
</dbReference>
<gene>
    <name evidence="1" type="ORF">UX18_C0030G0009</name>
</gene>
<protein>
    <submittedName>
        <fullName evidence="1">Uncharacterized protein</fullName>
    </submittedName>
</protein>
<comment type="caution">
    <text evidence="1">The sequence shown here is derived from an EMBL/GenBank/DDBJ whole genome shotgun (WGS) entry which is preliminary data.</text>
</comment>
<sequence length="194" mass="19350">MKNIFKEISKVAIPTEAPPGGNVPAPVNVGSVSQTKTGGLTVGSLGSLGSAFLATDSGNVGIGTVSPAQKLDVAGTVRALGFLLPNGAGTGKVLTSDSGGNASWQAQSGFSQVEYKTCGPVEGAFSAECTAFCSAGWTLVGGGCETGQSCTSGGDCHDTYLARSIPNSARTGWTCTVDAVDFDMSVKGTAICVK</sequence>
<dbReference type="AlphaFoldDB" id="A0A837IGG3"/>
<proteinExistence type="predicted"/>
<evidence type="ECO:0000313" key="2">
    <source>
        <dbReference type="Proteomes" id="UP000034909"/>
    </source>
</evidence>
<name>A0A837IGG3_9BACT</name>
<dbReference type="EMBL" id="LCLF01000030">
    <property type="protein sequence ID" value="KKU12109.1"/>
    <property type="molecule type" value="Genomic_DNA"/>
</dbReference>
<accession>A0A837IGG3</accession>